<sequence length="71" mass="8371">MKLFKKNQDEFNKELLKEIANTQKELESAYSNFENVVDPDLIDSCIYQVNAIQHRYKFLLKQVKNSAPYSV</sequence>
<dbReference type="Proteomes" id="UP000000370">
    <property type="component" value="Chromosome"/>
</dbReference>
<evidence type="ECO:0000313" key="2">
    <source>
        <dbReference type="Proteomes" id="UP000000370"/>
    </source>
</evidence>
<dbReference type="SMR" id="A9KQA8"/>
<protein>
    <recommendedName>
        <fullName evidence="3">DUF2508 domain-containing protein</fullName>
    </recommendedName>
</protein>
<dbReference type="KEGG" id="cpy:Cphy_0026"/>
<dbReference type="EMBL" id="CP000885">
    <property type="protein sequence ID" value="ABX40417.1"/>
    <property type="molecule type" value="Genomic_DNA"/>
</dbReference>
<dbReference type="OrthoDB" id="1809893at2"/>
<gene>
    <name evidence="1" type="ordered locus">Cphy_0026</name>
</gene>
<dbReference type="Pfam" id="PF10704">
    <property type="entry name" value="DUF2508"/>
    <property type="match status" value="1"/>
</dbReference>
<dbReference type="InterPro" id="IPR019644">
    <property type="entry name" value="DUF2508"/>
</dbReference>
<accession>A9KQA8</accession>
<evidence type="ECO:0000313" key="1">
    <source>
        <dbReference type="EMBL" id="ABX40417.1"/>
    </source>
</evidence>
<dbReference type="eggNOG" id="ENOG5033C1J">
    <property type="taxonomic scope" value="Bacteria"/>
</dbReference>
<dbReference type="AlphaFoldDB" id="A9KQA8"/>
<evidence type="ECO:0008006" key="3">
    <source>
        <dbReference type="Google" id="ProtNLM"/>
    </source>
</evidence>
<organism evidence="1 2">
    <name type="scientific">Lachnoclostridium phytofermentans (strain ATCC 700394 / DSM 18823 / ISDg)</name>
    <name type="common">Clostridium phytofermentans</name>
    <dbReference type="NCBI Taxonomy" id="357809"/>
    <lineage>
        <taxon>Bacteria</taxon>
        <taxon>Bacillati</taxon>
        <taxon>Bacillota</taxon>
        <taxon>Clostridia</taxon>
        <taxon>Lachnospirales</taxon>
        <taxon>Lachnospiraceae</taxon>
    </lineage>
</organism>
<proteinExistence type="predicted"/>
<dbReference type="RefSeq" id="WP_012198060.1">
    <property type="nucleotide sequence ID" value="NC_010001.1"/>
</dbReference>
<name>A9KQA8_LACP7</name>
<dbReference type="HOGENOM" id="CLU_175291_2_0_9"/>
<reference evidence="2" key="1">
    <citation type="submission" date="2007-11" db="EMBL/GenBank/DDBJ databases">
        <title>Complete genome sequence of Clostridium phytofermentans ISDg.</title>
        <authorList>
            <person name="Leschine S.B."/>
            <person name="Warnick T.A."/>
            <person name="Blanchard J.L."/>
            <person name="Schnell D.J."/>
            <person name="Petit E.L."/>
            <person name="LaTouf W.G."/>
            <person name="Copeland A."/>
            <person name="Lucas S."/>
            <person name="Lapidus A."/>
            <person name="Barry K."/>
            <person name="Glavina del Rio T."/>
            <person name="Dalin E."/>
            <person name="Tice H."/>
            <person name="Pitluck S."/>
            <person name="Kiss H."/>
            <person name="Brettin T."/>
            <person name="Bruce D."/>
            <person name="Detter J.C."/>
            <person name="Han C."/>
            <person name="Kuske C."/>
            <person name="Schmutz J."/>
            <person name="Larimer F."/>
            <person name="Land M."/>
            <person name="Hauser L."/>
            <person name="Kyrpides N."/>
            <person name="Kim E.A."/>
            <person name="Richardson P."/>
        </authorList>
    </citation>
    <scope>NUCLEOTIDE SEQUENCE [LARGE SCALE GENOMIC DNA]</scope>
    <source>
        <strain evidence="2">ATCC 700394 / DSM 18823 / ISDg</strain>
    </source>
</reference>
<dbReference type="STRING" id="357809.Cphy_0026"/>
<keyword evidence="2" id="KW-1185">Reference proteome</keyword>